<feature type="non-terminal residue" evidence="12">
    <location>
        <position position="1"/>
    </location>
</feature>
<evidence type="ECO:0000259" key="11">
    <source>
        <dbReference type="PROSITE" id="PS50011"/>
    </source>
</evidence>
<comment type="catalytic activity">
    <reaction evidence="10">
        <text>L-seryl-[protein] + ATP = O-phospho-L-seryl-[protein] + ADP + H(+)</text>
        <dbReference type="Rhea" id="RHEA:17989"/>
        <dbReference type="Rhea" id="RHEA-COMP:9863"/>
        <dbReference type="Rhea" id="RHEA-COMP:11604"/>
        <dbReference type="ChEBI" id="CHEBI:15378"/>
        <dbReference type="ChEBI" id="CHEBI:29999"/>
        <dbReference type="ChEBI" id="CHEBI:30616"/>
        <dbReference type="ChEBI" id="CHEBI:83421"/>
        <dbReference type="ChEBI" id="CHEBI:456216"/>
        <dbReference type="EC" id="2.7.11.1"/>
    </reaction>
</comment>
<dbReference type="PROSITE" id="PS50011">
    <property type="entry name" value="PROTEIN_KINASE_DOM"/>
    <property type="match status" value="1"/>
</dbReference>
<evidence type="ECO:0000256" key="7">
    <source>
        <dbReference type="ARBA" id="ARBA00022777"/>
    </source>
</evidence>
<dbReference type="EC" id="2.7.11.1" evidence="3"/>
<evidence type="ECO:0000256" key="10">
    <source>
        <dbReference type="ARBA" id="ARBA00048679"/>
    </source>
</evidence>
<dbReference type="GO" id="GO:0005737">
    <property type="term" value="C:cytoplasm"/>
    <property type="evidence" value="ECO:0007669"/>
    <property type="project" value="TreeGrafter"/>
</dbReference>
<keyword evidence="4" id="KW-0723">Serine/threonine-protein kinase</keyword>
<evidence type="ECO:0000256" key="3">
    <source>
        <dbReference type="ARBA" id="ARBA00012513"/>
    </source>
</evidence>
<comment type="caution">
    <text evidence="12">The sequence shown here is derived from an EMBL/GenBank/DDBJ whole genome shotgun (WGS) entry which is preliminary data.</text>
</comment>
<gene>
    <name evidence="12" type="primary">Pim1_1</name>
    <name evidence="12" type="ORF">ATLROG_R05688</name>
</gene>
<dbReference type="PANTHER" id="PTHR22984">
    <property type="entry name" value="SERINE/THREONINE-PROTEIN KINASE PIM"/>
    <property type="match status" value="1"/>
</dbReference>
<evidence type="ECO:0000256" key="5">
    <source>
        <dbReference type="ARBA" id="ARBA00022679"/>
    </source>
</evidence>
<dbReference type="GO" id="GO:0004674">
    <property type="term" value="F:protein serine/threonine kinase activity"/>
    <property type="evidence" value="ECO:0007669"/>
    <property type="project" value="UniProtKB-KW"/>
</dbReference>
<keyword evidence="13" id="KW-1185">Reference proteome</keyword>
<dbReference type="EMBL" id="VZUJ01123075">
    <property type="protein sequence ID" value="NXV81807.1"/>
    <property type="molecule type" value="Genomic_DNA"/>
</dbReference>
<keyword evidence="5" id="KW-0808">Transferase</keyword>
<dbReference type="AlphaFoldDB" id="A0A7L3X096"/>
<protein>
    <recommendedName>
        <fullName evidence="3">non-specific serine/threonine protein kinase</fullName>
        <ecNumber evidence="3">2.7.11.1</ecNumber>
    </recommendedName>
</protein>
<dbReference type="OrthoDB" id="9061261at2759"/>
<feature type="domain" description="Protein kinase" evidence="11">
    <location>
        <begin position="1"/>
        <end position="95"/>
    </location>
</feature>
<organism evidence="12 13">
    <name type="scientific">Atlantisia rogersi</name>
    <name type="common">Inaccessible Island rail</name>
    <dbReference type="NCBI Taxonomy" id="2478892"/>
    <lineage>
        <taxon>Eukaryota</taxon>
        <taxon>Metazoa</taxon>
        <taxon>Chordata</taxon>
        <taxon>Craniata</taxon>
        <taxon>Vertebrata</taxon>
        <taxon>Euteleostomi</taxon>
        <taxon>Archelosauria</taxon>
        <taxon>Archosauria</taxon>
        <taxon>Dinosauria</taxon>
        <taxon>Saurischia</taxon>
        <taxon>Theropoda</taxon>
        <taxon>Coelurosauria</taxon>
        <taxon>Aves</taxon>
        <taxon>Neognathae</taxon>
        <taxon>Neoaves</taxon>
        <taxon>Gruiformes</taxon>
        <taxon>Rallidae</taxon>
        <taxon>Atlantisia</taxon>
    </lineage>
</organism>
<accession>A0A7L3X096</accession>
<feature type="non-terminal residue" evidence="12">
    <location>
        <position position="97"/>
    </location>
</feature>
<dbReference type="PANTHER" id="PTHR22984:SF25">
    <property type="entry name" value="PROTEIN KINASE DOMAIN-CONTAINING PROTEIN"/>
    <property type="match status" value="1"/>
</dbReference>
<evidence type="ECO:0000256" key="6">
    <source>
        <dbReference type="ARBA" id="ARBA00022741"/>
    </source>
</evidence>
<name>A0A7L3X096_9GRUI</name>
<evidence type="ECO:0000313" key="12">
    <source>
        <dbReference type="EMBL" id="NXV81807.1"/>
    </source>
</evidence>
<dbReference type="SUPFAM" id="SSF56112">
    <property type="entry name" value="Protein kinase-like (PK-like)"/>
    <property type="match status" value="1"/>
</dbReference>
<dbReference type="InterPro" id="IPR000719">
    <property type="entry name" value="Prot_kinase_dom"/>
</dbReference>
<evidence type="ECO:0000256" key="1">
    <source>
        <dbReference type="ARBA" id="ARBA00004340"/>
    </source>
</evidence>
<keyword evidence="7 12" id="KW-0418">Kinase</keyword>
<evidence type="ECO:0000256" key="2">
    <source>
        <dbReference type="ARBA" id="ARBA00005505"/>
    </source>
</evidence>
<keyword evidence="6" id="KW-0547">Nucleotide-binding</keyword>
<evidence type="ECO:0000256" key="4">
    <source>
        <dbReference type="ARBA" id="ARBA00022527"/>
    </source>
</evidence>
<dbReference type="Gene3D" id="1.10.510.10">
    <property type="entry name" value="Transferase(Phosphotransferase) domain 1"/>
    <property type="match status" value="1"/>
</dbReference>
<comment type="similarity">
    <text evidence="2">Belongs to the protein kinase superfamily. CAMK Ser/Thr protein kinase family. PIM subfamily.</text>
</comment>
<dbReference type="InterPro" id="IPR011009">
    <property type="entry name" value="Kinase-like_dom_sf"/>
</dbReference>
<reference evidence="12 13" key="1">
    <citation type="submission" date="2019-09" db="EMBL/GenBank/DDBJ databases">
        <title>Bird 10,000 Genomes (B10K) Project - Family phase.</title>
        <authorList>
            <person name="Zhang G."/>
        </authorList>
    </citation>
    <scope>NUCLEOTIDE SEQUENCE [LARGE SCALE GENOMIC DNA]</scope>
    <source>
        <strain evidence="12">OUT-0055</strain>
        <tissue evidence="12">Blood</tissue>
    </source>
</reference>
<comment type="subcellular location">
    <subcellularLocation>
        <location evidence="1">Host cell</location>
    </subcellularLocation>
</comment>
<dbReference type="InterPro" id="IPR051138">
    <property type="entry name" value="PIM_Ser/Thr_kinase"/>
</dbReference>
<keyword evidence="8" id="KW-0067">ATP-binding</keyword>
<proteinExistence type="inferred from homology"/>
<evidence type="ECO:0000256" key="8">
    <source>
        <dbReference type="ARBA" id="ARBA00022840"/>
    </source>
</evidence>
<dbReference type="GO" id="GO:0043657">
    <property type="term" value="C:host cell"/>
    <property type="evidence" value="ECO:0007669"/>
    <property type="project" value="UniProtKB-SubCell"/>
</dbReference>
<dbReference type="GO" id="GO:0005524">
    <property type="term" value="F:ATP binding"/>
    <property type="evidence" value="ECO:0007669"/>
    <property type="project" value="UniProtKB-KW"/>
</dbReference>
<evidence type="ECO:0000313" key="13">
    <source>
        <dbReference type="Proteomes" id="UP000518911"/>
    </source>
</evidence>
<dbReference type="Proteomes" id="UP000518911">
    <property type="component" value="Unassembled WGS sequence"/>
</dbReference>
<evidence type="ECO:0000256" key="9">
    <source>
        <dbReference type="ARBA" id="ARBA00047899"/>
    </source>
</evidence>
<sequence>PPGTQLYSPPEWICYQQYYGHSATIWSLGMLLYFMVCGDVPFEDDKDIVWGEVFFEEQVRFWFLSPECQDLIRWCLSMSPSDRLSLEDIFNHPWLQD</sequence>
<dbReference type="Pfam" id="PF00069">
    <property type="entry name" value="Pkinase"/>
    <property type="match status" value="1"/>
</dbReference>
<comment type="catalytic activity">
    <reaction evidence="9">
        <text>L-threonyl-[protein] + ATP = O-phospho-L-threonyl-[protein] + ADP + H(+)</text>
        <dbReference type="Rhea" id="RHEA:46608"/>
        <dbReference type="Rhea" id="RHEA-COMP:11060"/>
        <dbReference type="Rhea" id="RHEA-COMP:11605"/>
        <dbReference type="ChEBI" id="CHEBI:15378"/>
        <dbReference type="ChEBI" id="CHEBI:30013"/>
        <dbReference type="ChEBI" id="CHEBI:30616"/>
        <dbReference type="ChEBI" id="CHEBI:61977"/>
        <dbReference type="ChEBI" id="CHEBI:456216"/>
        <dbReference type="EC" id="2.7.11.1"/>
    </reaction>
</comment>